<accession>A0ABP9UK41</accession>
<dbReference type="InterPro" id="IPR001387">
    <property type="entry name" value="Cro/C1-type_HTH"/>
</dbReference>
<feature type="domain" description="HTH cro/C1-type" evidence="1">
    <location>
        <begin position="85"/>
        <end position="139"/>
    </location>
</feature>
<dbReference type="CDD" id="cd00093">
    <property type="entry name" value="HTH_XRE"/>
    <property type="match status" value="1"/>
</dbReference>
<keyword evidence="3" id="KW-1185">Reference proteome</keyword>
<dbReference type="Proteomes" id="UP001423409">
    <property type="component" value="Unassembled WGS sequence"/>
</dbReference>
<evidence type="ECO:0000313" key="3">
    <source>
        <dbReference type="Proteomes" id="UP001423409"/>
    </source>
</evidence>
<name>A0ABP9UK41_9DEIO</name>
<reference evidence="2 3" key="1">
    <citation type="submission" date="2024-02" db="EMBL/GenBank/DDBJ databases">
        <title>Deinococcus caeni NBRC 101312.</title>
        <authorList>
            <person name="Ichikawa N."/>
            <person name="Katano-Makiyama Y."/>
            <person name="Hidaka K."/>
        </authorList>
    </citation>
    <scope>NUCLEOTIDE SEQUENCE [LARGE SCALE GENOMIC DNA]</scope>
    <source>
        <strain evidence="2 3">NBRC 101312</strain>
    </source>
</reference>
<gene>
    <name evidence="2" type="ORF">Dcae01_02983</name>
</gene>
<proteinExistence type="predicted"/>
<organism evidence="2 3">
    <name type="scientific">Deinococcus caeni</name>
    <dbReference type="NCBI Taxonomy" id="569127"/>
    <lineage>
        <taxon>Bacteria</taxon>
        <taxon>Thermotogati</taxon>
        <taxon>Deinococcota</taxon>
        <taxon>Deinococci</taxon>
        <taxon>Deinococcales</taxon>
        <taxon>Deinococcaceae</taxon>
        <taxon>Deinococcus</taxon>
    </lineage>
</organism>
<dbReference type="SUPFAM" id="SSF47413">
    <property type="entry name" value="lambda repressor-like DNA-binding domains"/>
    <property type="match status" value="1"/>
</dbReference>
<dbReference type="EMBL" id="BAABQU010000050">
    <property type="protein sequence ID" value="GAA5441447.1"/>
    <property type="molecule type" value="Genomic_DNA"/>
</dbReference>
<evidence type="ECO:0000259" key="1">
    <source>
        <dbReference type="PROSITE" id="PS50943"/>
    </source>
</evidence>
<protein>
    <recommendedName>
        <fullName evidence="1">HTH cro/C1-type domain-containing protein</fullName>
    </recommendedName>
</protein>
<dbReference type="InterPro" id="IPR010982">
    <property type="entry name" value="Lambda_DNA-bd_dom_sf"/>
</dbReference>
<dbReference type="Pfam" id="PF01381">
    <property type="entry name" value="HTH_3"/>
    <property type="match status" value="1"/>
</dbReference>
<evidence type="ECO:0000313" key="2">
    <source>
        <dbReference type="EMBL" id="GAA5441447.1"/>
    </source>
</evidence>
<dbReference type="PROSITE" id="PS50943">
    <property type="entry name" value="HTH_CROC1"/>
    <property type="match status" value="1"/>
</dbReference>
<dbReference type="Gene3D" id="1.10.260.40">
    <property type="entry name" value="lambda repressor-like DNA-binding domains"/>
    <property type="match status" value="1"/>
</dbReference>
<sequence length="140" mass="15897">MTMTNFPEITRSFQELSGLAPEFFMDIRTDDDLARATAFLYTFDFEVKGEERHPLDPLAELLTQRITAYEARRFPVPDADGPDMLAFLLQQRPLTQQALAAATGIPQSTISDLLRRRRAFTADHARKLGAFFQVNPGMFL</sequence>
<comment type="caution">
    <text evidence="2">The sequence shown here is derived from an EMBL/GenBank/DDBJ whole genome shotgun (WGS) entry which is preliminary data.</text>
</comment>
<dbReference type="SMART" id="SM00530">
    <property type="entry name" value="HTH_XRE"/>
    <property type="match status" value="1"/>
</dbReference>